<keyword evidence="3" id="KW-1185">Reference proteome</keyword>
<dbReference type="AlphaFoldDB" id="A0AAV4GXK9"/>
<proteinExistence type="predicted"/>
<name>A0AAV4GXK9_9GAST</name>
<organism evidence="2 3">
    <name type="scientific">Elysia marginata</name>
    <dbReference type="NCBI Taxonomy" id="1093978"/>
    <lineage>
        <taxon>Eukaryota</taxon>
        <taxon>Metazoa</taxon>
        <taxon>Spiralia</taxon>
        <taxon>Lophotrochozoa</taxon>
        <taxon>Mollusca</taxon>
        <taxon>Gastropoda</taxon>
        <taxon>Heterobranchia</taxon>
        <taxon>Euthyneura</taxon>
        <taxon>Panpulmonata</taxon>
        <taxon>Sacoglossa</taxon>
        <taxon>Placobranchoidea</taxon>
        <taxon>Plakobranchidae</taxon>
        <taxon>Elysia</taxon>
    </lineage>
</organism>
<evidence type="ECO:0000256" key="1">
    <source>
        <dbReference type="SAM" id="SignalP"/>
    </source>
</evidence>
<dbReference type="Proteomes" id="UP000762676">
    <property type="component" value="Unassembled WGS sequence"/>
</dbReference>
<comment type="caution">
    <text evidence="2">The sequence shown here is derived from an EMBL/GenBank/DDBJ whole genome shotgun (WGS) entry which is preliminary data.</text>
</comment>
<reference evidence="2 3" key="1">
    <citation type="journal article" date="2021" name="Elife">
        <title>Chloroplast acquisition without the gene transfer in kleptoplastic sea slugs, Plakobranchus ocellatus.</title>
        <authorList>
            <person name="Maeda T."/>
            <person name="Takahashi S."/>
            <person name="Yoshida T."/>
            <person name="Shimamura S."/>
            <person name="Takaki Y."/>
            <person name="Nagai Y."/>
            <person name="Toyoda A."/>
            <person name="Suzuki Y."/>
            <person name="Arimoto A."/>
            <person name="Ishii H."/>
            <person name="Satoh N."/>
            <person name="Nishiyama T."/>
            <person name="Hasebe M."/>
            <person name="Maruyama T."/>
            <person name="Minagawa J."/>
            <person name="Obokata J."/>
            <person name="Shigenobu S."/>
        </authorList>
    </citation>
    <scope>NUCLEOTIDE SEQUENCE [LARGE SCALE GENOMIC DNA]</scope>
</reference>
<feature type="chain" id="PRO_5043450247" description="Saposin B-type domain-containing protein" evidence="1">
    <location>
        <begin position="24"/>
        <end position="129"/>
    </location>
</feature>
<keyword evidence="1" id="KW-0732">Signal</keyword>
<sequence length="129" mass="14076">MTSLKSWIFFVSMLFFCTGWCETVTTPGLVNDAKVGQVGLGVLTELVSKVQQVLKKYKCAYKDPEGVCSAKTSPDCSEVKRSGVCVMNSCQELSEADKADVADFLVQIAKQSHEICGESSQQKLIEIVV</sequence>
<evidence type="ECO:0000313" key="2">
    <source>
        <dbReference type="EMBL" id="GFR89851.1"/>
    </source>
</evidence>
<dbReference type="EMBL" id="BMAT01008641">
    <property type="protein sequence ID" value="GFR89851.1"/>
    <property type="molecule type" value="Genomic_DNA"/>
</dbReference>
<feature type="signal peptide" evidence="1">
    <location>
        <begin position="1"/>
        <end position="23"/>
    </location>
</feature>
<gene>
    <name evidence="2" type="ORF">ElyMa_004289300</name>
</gene>
<evidence type="ECO:0008006" key="4">
    <source>
        <dbReference type="Google" id="ProtNLM"/>
    </source>
</evidence>
<protein>
    <recommendedName>
        <fullName evidence="4">Saposin B-type domain-containing protein</fullName>
    </recommendedName>
</protein>
<evidence type="ECO:0000313" key="3">
    <source>
        <dbReference type="Proteomes" id="UP000762676"/>
    </source>
</evidence>
<accession>A0AAV4GXK9</accession>